<proteinExistence type="predicted"/>
<dbReference type="AlphaFoldDB" id="A0A1B2HC49"/>
<accession>A0A1B2HC49</accession>
<dbReference type="Proteomes" id="UP000093053">
    <property type="component" value="Chromosome"/>
</dbReference>
<evidence type="ECO:0000313" key="3">
    <source>
        <dbReference type="Proteomes" id="UP000093053"/>
    </source>
</evidence>
<keyword evidence="3" id="KW-1185">Reference proteome</keyword>
<sequence length="174" mass="19673">MSAPEEIAEQQREDELRGQVEARPERAADAVSETIGLAVAEALARGEFVEQLAERGWVLVHVGVGSCPEPPKEWLHDGIDITAQGWLDPIGRLHELWQTAWEAGRRAGSDARELVERVREVETFLEQRDDLVAELRRQLKAAWRGQARAQHAAGLRHDKDYCEYCKTETVVTLR</sequence>
<reference evidence="2 3" key="1">
    <citation type="submission" date="2016-07" db="EMBL/GenBank/DDBJ databases">
        <title>Complete genome sequence of the Lentzea guizhouensis DHS C013.</title>
        <authorList>
            <person name="Cao C."/>
        </authorList>
    </citation>
    <scope>NUCLEOTIDE SEQUENCE [LARGE SCALE GENOMIC DNA]</scope>
    <source>
        <strain evidence="2 3">DHS C013</strain>
    </source>
</reference>
<gene>
    <name evidence="2" type="ORF">BBK82_03565</name>
</gene>
<dbReference type="EMBL" id="CP016793">
    <property type="protein sequence ID" value="ANZ35294.1"/>
    <property type="molecule type" value="Genomic_DNA"/>
</dbReference>
<feature type="region of interest" description="Disordered" evidence="1">
    <location>
        <begin position="1"/>
        <end position="27"/>
    </location>
</feature>
<dbReference type="STRING" id="1586287.BBK82_03565"/>
<protein>
    <submittedName>
        <fullName evidence="2">Uncharacterized protein</fullName>
    </submittedName>
</protein>
<evidence type="ECO:0000313" key="2">
    <source>
        <dbReference type="EMBL" id="ANZ35294.1"/>
    </source>
</evidence>
<dbReference type="KEGG" id="led:BBK82_03565"/>
<name>A0A1B2HC49_9PSEU</name>
<feature type="compositionally biased region" description="Basic and acidic residues" evidence="1">
    <location>
        <begin position="9"/>
        <end position="27"/>
    </location>
</feature>
<evidence type="ECO:0000256" key="1">
    <source>
        <dbReference type="SAM" id="MobiDB-lite"/>
    </source>
</evidence>
<organism evidence="2 3">
    <name type="scientific">Lentzea guizhouensis</name>
    <dbReference type="NCBI Taxonomy" id="1586287"/>
    <lineage>
        <taxon>Bacteria</taxon>
        <taxon>Bacillati</taxon>
        <taxon>Actinomycetota</taxon>
        <taxon>Actinomycetes</taxon>
        <taxon>Pseudonocardiales</taxon>
        <taxon>Pseudonocardiaceae</taxon>
        <taxon>Lentzea</taxon>
    </lineage>
</organism>
<dbReference type="RefSeq" id="WP_065913710.1">
    <property type="nucleotide sequence ID" value="NZ_CP016793.1"/>
</dbReference>